<protein>
    <recommendedName>
        <fullName evidence="3">omega-amidase</fullName>
        <ecNumber evidence="3">3.5.1.3</ecNumber>
    </recommendedName>
    <alternativeName>
        <fullName evidence="4">Nitrilase homolog 2</fullName>
    </alternativeName>
</protein>
<gene>
    <name evidence="7" type="ORF">NTJ_13554</name>
</gene>
<dbReference type="PROSITE" id="PS01227">
    <property type="entry name" value="UPF0012"/>
    <property type="match status" value="1"/>
</dbReference>
<keyword evidence="1 7" id="KW-0378">Hydrolase</keyword>
<proteinExistence type="predicted"/>
<keyword evidence="8" id="KW-1185">Reference proteome</keyword>
<dbReference type="PROSITE" id="PS50263">
    <property type="entry name" value="CN_HYDROLASE"/>
    <property type="match status" value="1"/>
</dbReference>
<dbReference type="InterPro" id="IPR003010">
    <property type="entry name" value="C-N_Hydrolase"/>
</dbReference>
<dbReference type="Pfam" id="PF00795">
    <property type="entry name" value="CN_hydrolase"/>
    <property type="match status" value="1"/>
</dbReference>
<comment type="catalytic activity">
    <reaction evidence="5">
        <text>2-oxosuccinamate + H2O = oxaloacetate + NH4(+)</text>
        <dbReference type="Rhea" id="RHEA:59412"/>
        <dbReference type="ChEBI" id="CHEBI:15377"/>
        <dbReference type="ChEBI" id="CHEBI:16452"/>
        <dbReference type="ChEBI" id="CHEBI:28938"/>
        <dbReference type="ChEBI" id="CHEBI:57735"/>
        <dbReference type="EC" id="3.5.1.3"/>
    </reaction>
    <physiologicalReaction direction="left-to-right" evidence="5">
        <dbReference type="Rhea" id="RHEA:59413"/>
    </physiologicalReaction>
</comment>
<name>A0ABN7B8M1_9HEMI</name>
<dbReference type="InterPro" id="IPR001110">
    <property type="entry name" value="UPF0012_CS"/>
</dbReference>
<evidence type="ECO:0000256" key="1">
    <source>
        <dbReference type="ARBA" id="ARBA00022801"/>
    </source>
</evidence>
<dbReference type="EMBL" id="AP028920">
    <property type="protein sequence ID" value="BET00738.1"/>
    <property type="molecule type" value="Genomic_DNA"/>
</dbReference>
<evidence type="ECO:0000259" key="6">
    <source>
        <dbReference type="PROSITE" id="PS50263"/>
    </source>
</evidence>
<reference evidence="7 8" key="1">
    <citation type="submission" date="2023-09" db="EMBL/GenBank/DDBJ databases">
        <title>Nesidiocoris tenuis whole genome shotgun sequence.</title>
        <authorList>
            <person name="Shibata T."/>
            <person name="Shimoda M."/>
            <person name="Kobayashi T."/>
            <person name="Uehara T."/>
        </authorList>
    </citation>
    <scope>NUCLEOTIDE SEQUENCE [LARGE SCALE GENOMIC DNA]</scope>
    <source>
        <strain evidence="7 8">Japan</strain>
    </source>
</reference>
<evidence type="ECO:0000256" key="5">
    <source>
        <dbReference type="ARBA" id="ARBA00048745"/>
    </source>
</evidence>
<sequence>MAPAQEQGKFKIALVQMPIGSDKEQNLNTAARKVAEAKKNGAYLVLLPECFNSPYETGSFDKYAEEIPNGPSSVAMSKIAKDNGVYLVGGSIPEKSAGKLYNSCPVWDPNGKLIALHRKVHLFNMDIPGKCTFFESEAFTPGEGVTIFDVGLFKVGVAICYDLRFPEWAALYRDQGVSLMIYPGAFDTYTGPMHWDLLLRSRALDNQMYVAGVCGARDTNASYVSWGHSLLVDPWGRIVVEADEKETILYHTIDMKVCDEIRKQIPVNKQRRPDLYSSKKI</sequence>
<comment type="catalytic activity">
    <reaction evidence="2">
        <text>2-oxoglutaramate + H2O = 2-oxoglutarate + NH4(+)</text>
        <dbReference type="Rhea" id="RHEA:32963"/>
        <dbReference type="ChEBI" id="CHEBI:15377"/>
        <dbReference type="ChEBI" id="CHEBI:16769"/>
        <dbReference type="ChEBI" id="CHEBI:16810"/>
        <dbReference type="ChEBI" id="CHEBI:28938"/>
        <dbReference type="EC" id="3.5.1.3"/>
    </reaction>
    <physiologicalReaction direction="left-to-right" evidence="2">
        <dbReference type="Rhea" id="RHEA:32964"/>
    </physiologicalReaction>
</comment>
<dbReference type="InterPro" id="IPR045254">
    <property type="entry name" value="Nit1/2_C-N_Hydrolase"/>
</dbReference>
<evidence type="ECO:0000256" key="2">
    <source>
        <dbReference type="ARBA" id="ARBA00036637"/>
    </source>
</evidence>
<dbReference type="PANTHER" id="PTHR23088:SF30">
    <property type="entry name" value="OMEGA-AMIDASE NIT2"/>
    <property type="match status" value="1"/>
</dbReference>
<dbReference type="CDD" id="cd07572">
    <property type="entry name" value="nit"/>
    <property type="match status" value="1"/>
</dbReference>
<evidence type="ECO:0000313" key="8">
    <source>
        <dbReference type="Proteomes" id="UP001307889"/>
    </source>
</evidence>
<dbReference type="SUPFAM" id="SSF56317">
    <property type="entry name" value="Carbon-nitrogen hydrolase"/>
    <property type="match status" value="1"/>
</dbReference>
<dbReference type="PANTHER" id="PTHR23088">
    <property type="entry name" value="NITRILASE-RELATED"/>
    <property type="match status" value="1"/>
</dbReference>
<feature type="domain" description="CN hydrolase" evidence="6">
    <location>
        <begin position="10"/>
        <end position="255"/>
    </location>
</feature>
<organism evidence="7 8">
    <name type="scientific">Nesidiocoris tenuis</name>
    <dbReference type="NCBI Taxonomy" id="355587"/>
    <lineage>
        <taxon>Eukaryota</taxon>
        <taxon>Metazoa</taxon>
        <taxon>Ecdysozoa</taxon>
        <taxon>Arthropoda</taxon>
        <taxon>Hexapoda</taxon>
        <taxon>Insecta</taxon>
        <taxon>Pterygota</taxon>
        <taxon>Neoptera</taxon>
        <taxon>Paraneoptera</taxon>
        <taxon>Hemiptera</taxon>
        <taxon>Heteroptera</taxon>
        <taxon>Panheteroptera</taxon>
        <taxon>Cimicomorpha</taxon>
        <taxon>Miridae</taxon>
        <taxon>Dicyphina</taxon>
        <taxon>Nesidiocoris</taxon>
    </lineage>
</organism>
<accession>A0ABN7B8M1</accession>
<dbReference type="Gene3D" id="3.60.110.10">
    <property type="entry name" value="Carbon-nitrogen hydrolase"/>
    <property type="match status" value="1"/>
</dbReference>
<dbReference type="Proteomes" id="UP001307889">
    <property type="component" value="Chromosome 12"/>
</dbReference>
<dbReference type="InterPro" id="IPR036526">
    <property type="entry name" value="C-N_Hydrolase_sf"/>
</dbReference>
<evidence type="ECO:0000256" key="3">
    <source>
        <dbReference type="ARBA" id="ARBA00039118"/>
    </source>
</evidence>
<dbReference type="EC" id="3.5.1.3" evidence="3"/>
<dbReference type="GO" id="GO:0016787">
    <property type="term" value="F:hydrolase activity"/>
    <property type="evidence" value="ECO:0007669"/>
    <property type="project" value="UniProtKB-KW"/>
</dbReference>
<evidence type="ECO:0000313" key="7">
    <source>
        <dbReference type="EMBL" id="BET00738.1"/>
    </source>
</evidence>
<evidence type="ECO:0000256" key="4">
    <source>
        <dbReference type="ARBA" id="ARBA00041576"/>
    </source>
</evidence>